<gene>
    <name evidence="2" type="ORF">COLO4_10201</name>
</gene>
<proteinExistence type="predicted"/>
<evidence type="ECO:0000313" key="3">
    <source>
        <dbReference type="Proteomes" id="UP000187203"/>
    </source>
</evidence>
<evidence type="ECO:0000313" key="2">
    <source>
        <dbReference type="EMBL" id="OMP03796.1"/>
    </source>
</evidence>
<dbReference type="OrthoDB" id="1896560at2759"/>
<protein>
    <submittedName>
        <fullName evidence="2">Disease resistance RPP13-like protein 1-like protein</fullName>
    </submittedName>
</protein>
<dbReference type="InterPro" id="IPR032675">
    <property type="entry name" value="LRR_dom_sf"/>
</dbReference>
<dbReference type="AlphaFoldDB" id="A0A1R3K9Q9"/>
<keyword evidence="3" id="KW-1185">Reference proteome</keyword>
<dbReference type="Proteomes" id="UP000187203">
    <property type="component" value="Unassembled WGS sequence"/>
</dbReference>
<dbReference type="Gene3D" id="3.80.10.10">
    <property type="entry name" value="Ribonuclease Inhibitor"/>
    <property type="match status" value="2"/>
</dbReference>
<dbReference type="EMBL" id="AWUE01014418">
    <property type="protein sequence ID" value="OMP03796.1"/>
    <property type="molecule type" value="Genomic_DNA"/>
</dbReference>
<dbReference type="PANTHER" id="PTHR36766">
    <property type="entry name" value="PLANT BROAD-SPECTRUM MILDEW RESISTANCE PROTEIN RPW8"/>
    <property type="match status" value="1"/>
</dbReference>
<name>A0A1R3K9Q9_9ROSI</name>
<organism evidence="2 3">
    <name type="scientific">Corchorus olitorius</name>
    <dbReference type="NCBI Taxonomy" id="93759"/>
    <lineage>
        <taxon>Eukaryota</taxon>
        <taxon>Viridiplantae</taxon>
        <taxon>Streptophyta</taxon>
        <taxon>Embryophyta</taxon>
        <taxon>Tracheophyta</taxon>
        <taxon>Spermatophyta</taxon>
        <taxon>Magnoliopsida</taxon>
        <taxon>eudicotyledons</taxon>
        <taxon>Gunneridae</taxon>
        <taxon>Pentapetalae</taxon>
        <taxon>rosids</taxon>
        <taxon>malvids</taxon>
        <taxon>Malvales</taxon>
        <taxon>Malvaceae</taxon>
        <taxon>Grewioideae</taxon>
        <taxon>Apeibeae</taxon>
        <taxon>Corchorus</taxon>
    </lineage>
</organism>
<evidence type="ECO:0000256" key="1">
    <source>
        <dbReference type="ARBA" id="ARBA00022821"/>
    </source>
</evidence>
<dbReference type="GO" id="GO:0006952">
    <property type="term" value="P:defense response"/>
    <property type="evidence" value="ECO:0007669"/>
    <property type="project" value="UniProtKB-KW"/>
</dbReference>
<sequence length="351" mass="38907">MAGASLGGAFLSAALQVLFDRMASREVVDFIRGKKLEKGMGSKLEEILVRLQHLVNQKGHLGLKECRGGETLSQRELVLDKCDALQMEALPCGLRELRIANLKINDSIMEKMLQPCTSLEQLEIWSCVELRSLPEGSSLPMTLKKLRISASNVLNDSKIIIYTSLESLYIYKSRCHVVESFPLGAFPLLNDLEVRNCEELKRIVGALEGDNAPLSSSCSLKSLWIDNCSNFICFHKLEGLCSPSLTSLYLCFCENLKALPEQMHSLFPSLEKLWIEKCPKIEGFPKDGLPSKLQSLWIGVGGGCRKLIEGMMKSDRELGSQSLPSLTFLFINGGDEIEGVYMEKVELAAIG</sequence>
<accession>A0A1R3K9Q9</accession>
<dbReference type="SUPFAM" id="SSF52058">
    <property type="entry name" value="L domain-like"/>
    <property type="match status" value="1"/>
</dbReference>
<comment type="caution">
    <text evidence="2">The sequence shown here is derived from an EMBL/GenBank/DDBJ whole genome shotgun (WGS) entry which is preliminary data.</text>
</comment>
<dbReference type="STRING" id="93759.A0A1R3K9Q9"/>
<dbReference type="PANTHER" id="PTHR36766:SF40">
    <property type="entry name" value="DISEASE RESISTANCE PROTEIN RGA3"/>
    <property type="match status" value="1"/>
</dbReference>
<reference evidence="3" key="1">
    <citation type="submission" date="2013-09" db="EMBL/GenBank/DDBJ databases">
        <title>Corchorus olitorius genome sequencing.</title>
        <authorList>
            <person name="Alam M."/>
            <person name="Haque M.S."/>
            <person name="Islam M.S."/>
            <person name="Emdad E.M."/>
            <person name="Islam M.M."/>
            <person name="Ahmed B."/>
            <person name="Halim A."/>
            <person name="Hossen Q.M.M."/>
            <person name="Hossain M.Z."/>
            <person name="Ahmed R."/>
            <person name="Khan M.M."/>
            <person name="Islam R."/>
            <person name="Rashid M.M."/>
            <person name="Khan S.A."/>
            <person name="Rahman M.S."/>
            <person name="Alam M."/>
            <person name="Yahiya A.S."/>
            <person name="Khan M.S."/>
            <person name="Azam M.S."/>
            <person name="Haque T."/>
            <person name="Lashkar M.Z.H."/>
            <person name="Akhand A.I."/>
            <person name="Morshed G."/>
            <person name="Roy S."/>
            <person name="Uddin K.S."/>
            <person name="Rabeya T."/>
            <person name="Hossain A.S."/>
            <person name="Chowdhury A."/>
            <person name="Snigdha A.R."/>
            <person name="Mortoza M.S."/>
            <person name="Matin S.A."/>
            <person name="Hoque S.M.E."/>
            <person name="Islam M.K."/>
            <person name="Roy D.K."/>
            <person name="Haider R."/>
            <person name="Moosa M.M."/>
            <person name="Elias S.M."/>
            <person name="Hasan A.M."/>
            <person name="Jahan S."/>
            <person name="Shafiuddin M."/>
            <person name="Mahmood N."/>
            <person name="Shommy N.S."/>
        </authorList>
    </citation>
    <scope>NUCLEOTIDE SEQUENCE [LARGE SCALE GENOMIC DNA]</scope>
    <source>
        <strain evidence="3">cv. O-4</strain>
    </source>
</reference>
<keyword evidence="1" id="KW-0611">Plant defense</keyword>